<feature type="region of interest" description="Disordered" evidence="1">
    <location>
        <begin position="334"/>
        <end position="636"/>
    </location>
</feature>
<feature type="region of interest" description="Disordered" evidence="1">
    <location>
        <begin position="39"/>
        <end position="171"/>
    </location>
</feature>
<gene>
    <name evidence="4" type="primary">LOC103496068</name>
    <name evidence="2" type="synonym">103496068</name>
</gene>
<feature type="region of interest" description="Disordered" evidence="1">
    <location>
        <begin position="673"/>
        <end position="697"/>
    </location>
</feature>
<feature type="compositionally biased region" description="Basic and acidic residues" evidence="1">
    <location>
        <begin position="414"/>
        <end position="434"/>
    </location>
</feature>
<feature type="compositionally biased region" description="Low complexity" evidence="1">
    <location>
        <begin position="39"/>
        <end position="48"/>
    </location>
</feature>
<feature type="compositionally biased region" description="Low complexity" evidence="1">
    <location>
        <begin position="141"/>
        <end position="157"/>
    </location>
</feature>
<proteinExistence type="predicted"/>
<evidence type="ECO:0000313" key="4">
    <source>
        <dbReference type="RefSeq" id="XP_008456014.1"/>
    </source>
</evidence>
<accession>A0A1S3C2C2</accession>
<dbReference type="PANTHER" id="PTHR33448:SF4">
    <property type="entry name" value="CHLOROPLAST PROTEIN HCF243"/>
    <property type="match status" value="1"/>
</dbReference>
<feature type="compositionally biased region" description="Acidic residues" evidence="1">
    <location>
        <begin position="435"/>
        <end position="451"/>
    </location>
</feature>
<dbReference type="Proteomes" id="UP001652600">
    <property type="component" value="Chromosome 6"/>
</dbReference>
<evidence type="ECO:0000313" key="3">
    <source>
        <dbReference type="Proteomes" id="UP001652600"/>
    </source>
</evidence>
<dbReference type="RefSeq" id="XP_008456014.1">
    <property type="nucleotide sequence ID" value="XM_008457792.2"/>
</dbReference>
<dbReference type="PANTHER" id="PTHR33448">
    <property type="entry name" value="CHLOROPLAST PROTEIN HCF243-RELATED"/>
    <property type="match status" value="1"/>
</dbReference>
<dbReference type="Gramene" id="MELO3C019394.2.1">
    <property type="protein sequence ID" value="MELO3C019394.2.1"/>
    <property type="gene ID" value="MELO3C019394.2"/>
</dbReference>
<feature type="compositionally biased region" description="Acidic residues" evidence="1">
    <location>
        <begin position="577"/>
        <end position="599"/>
    </location>
</feature>
<feature type="compositionally biased region" description="Acidic residues" evidence="1">
    <location>
        <begin position="525"/>
        <end position="547"/>
    </location>
</feature>
<feature type="region of interest" description="Disordered" evidence="1">
    <location>
        <begin position="217"/>
        <end position="236"/>
    </location>
</feature>
<name>A0A1S3C2C2_CUCME</name>
<feature type="compositionally biased region" description="Basic residues" evidence="1">
    <location>
        <begin position="112"/>
        <end position="129"/>
    </location>
</feature>
<feature type="compositionally biased region" description="Low complexity" evidence="1">
    <location>
        <begin position="59"/>
        <end position="77"/>
    </location>
</feature>
<protein>
    <submittedName>
        <fullName evidence="4">Glutamic acid-rich protein isoform X1</fullName>
    </submittedName>
</protein>
<feature type="compositionally biased region" description="Acidic residues" evidence="1">
    <location>
        <begin position="403"/>
        <end position="413"/>
    </location>
</feature>
<evidence type="ECO:0000256" key="1">
    <source>
        <dbReference type="SAM" id="MobiDB-lite"/>
    </source>
</evidence>
<reference evidence="2" key="1">
    <citation type="submission" date="2023-03" db="UniProtKB">
        <authorList>
            <consortium name="EnsemblPlants"/>
        </authorList>
    </citation>
    <scope>IDENTIFICATION</scope>
</reference>
<feature type="compositionally biased region" description="Acidic residues" evidence="1">
    <location>
        <begin position="378"/>
        <end position="389"/>
    </location>
</feature>
<feature type="compositionally biased region" description="Basic and acidic residues" evidence="1">
    <location>
        <begin position="221"/>
        <end position="234"/>
    </location>
</feature>
<dbReference type="eggNOG" id="ENOG502QVD1">
    <property type="taxonomic scope" value="Eukaryota"/>
</dbReference>
<dbReference type="AlphaFoldDB" id="A0A1S3C2C2"/>
<feature type="compositionally biased region" description="Low complexity" evidence="1">
    <location>
        <begin position="9"/>
        <end position="20"/>
    </location>
</feature>
<feature type="compositionally biased region" description="Polar residues" evidence="1">
    <location>
        <begin position="454"/>
        <end position="465"/>
    </location>
</feature>
<feature type="compositionally biased region" description="Basic and acidic residues" evidence="1">
    <location>
        <begin position="501"/>
        <end position="524"/>
    </location>
</feature>
<keyword evidence="3" id="KW-1185">Reference proteome</keyword>
<dbReference type="InParanoid" id="A0A1S3C2C2"/>
<reference evidence="4" key="2">
    <citation type="submission" date="2025-04" db="UniProtKB">
        <authorList>
            <consortium name="RefSeq"/>
        </authorList>
    </citation>
    <scope>IDENTIFICATION</scope>
</reference>
<evidence type="ECO:0000313" key="2">
    <source>
        <dbReference type="EnsemblPlants" id="MELO3C019394.2.1"/>
    </source>
</evidence>
<dbReference type="GeneID" id="103496068"/>
<feature type="region of interest" description="Disordered" evidence="1">
    <location>
        <begin position="1"/>
        <end position="20"/>
    </location>
</feature>
<dbReference type="EnsemblPlants" id="MELO3C019394.2.1">
    <property type="protein sequence ID" value="MELO3C019394.2.1"/>
    <property type="gene ID" value="MELO3C019394.2"/>
</dbReference>
<sequence length="780" mass="88130">MDPDRHFRTTSTNSTSSTATPSSELFICFTSRFSSSSSMKISSKSILSPGRHREPSQISLSTSLSRRLKSSGSLKGGQASPMFPTGRKKRGCAFDNPEPSSPKVTCIGQVRVKTKKQGKKMRARSQKRRTNSEASFRRSESVVQSSQVNSNDQQFSSHHNHHLLRQNSNSNAGNGFQQECLSHRNQRWVHLPFTICEALRAFGAELNCFLPCHSSCSGNRENNKEPKPAERSSESESSCGTVFARWLVAVQDGDGKGREIELVVGDEETRTEKENGSQRRHVFEGLDFKDKNEAVEEEESRISICIPPKNALLLMRCRSDPVKMAELAKRFCEPPAPKVDEEDEEEGEDEDNEAKKRKNEVKRDVSVPVSSIITVNKEEEEEEEEEKEEDERKVEQFVVKLENEEEVNEESVSDEDKEKEEANLVLQEEQREEKDNEEETIEMATENDDEQKQDITVVNQLNQEQALEEKEEDKTDQVNQQETMAIPIPIQTHCEPEMAQDAEKLESVEKEESKLSHESEQDQKTEEDEILREEKEEEEEEEEEGENGENPTSPSLSVETKPVLDETETEVDGKREEEEEEEEEEEKATDEGIGPDDENNGALVGPEEEDQSKERETPPPEPEPEPEGKTQTETSVLPDCLLLMMYEPKLSMEVSKETWVCSADFIRCVPTREKKTVGRDPPPPPPPKKRETKPTDTMQTTVVQPARWSCSFPAAAAAAAMIEQKLARAKGYEPFVLTRCKSEPMRSSAKLAPDACFWKDRKLEPHRPATFGVGAAEVGF</sequence>
<dbReference type="OrthoDB" id="1934890at2759"/>
<feature type="compositionally biased region" description="Acidic residues" evidence="1">
    <location>
        <begin position="340"/>
        <end position="352"/>
    </location>
</feature>
<dbReference type="KEGG" id="cmo:103496068"/>
<organism evidence="3 4">
    <name type="scientific">Cucumis melo</name>
    <name type="common">Muskmelon</name>
    <dbReference type="NCBI Taxonomy" id="3656"/>
    <lineage>
        <taxon>Eukaryota</taxon>
        <taxon>Viridiplantae</taxon>
        <taxon>Streptophyta</taxon>
        <taxon>Embryophyta</taxon>
        <taxon>Tracheophyta</taxon>
        <taxon>Spermatophyta</taxon>
        <taxon>Magnoliopsida</taxon>
        <taxon>eudicotyledons</taxon>
        <taxon>Gunneridae</taxon>
        <taxon>Pentapetalae</taxon>
        <taxon>rosids</taxon>
        <taxon>fabids</taxon>
        <taxon>Cucurbitales</taxon>
        <taxon>Cucurbitaceae</taxon>
        <taxon>Benincaseae</taxon>
        <taxon>Cucumis</taxon>
    </lineage>
</organism>